<dbReference type="Proteomes" id="UP000678374">
    <property type="component" value="Unassembled WGS sequence"/>
</dbReference>
<proteinExistence type="predicted"/>
<feature type="signal peptide" evidence="2">
    <location>
        <begin position="1"/>
        <end position="22"/>
    </location>
</feature>
<organism evidence="3 4">
    <name type="scientific">Ideonella aquatica</name>
    <dbReference type="NCBI Taxonomy" id="2824119"/>
    <lineage>
        <taxon>Bacteria</taxon>
        <taxon>Pseudomonadati</taxon>
        <taxon>Pseudomonadota</taxon>
        <taxon>Betaproteobacteria</taxon>
        <taxon>Burkholderiales</taxon>
        <taxon>Sphaerotilaceae</taxon>
        <taxon>Ideonella</taxon>
    </lineage>
</organism>
<keyword evidence="4" id="KW-1185">Reference proteome</keyword>
<name>A0A940YH00_9BURK</name>
<feature type="chain" id="PRO_5037259392" evidence="2">
    <location>
        <begin position="23"/>
        <end position="419"/>
    </location>
</feature>
<evidence type="ECO:0000256" key="1">
    <source>
        <dbReference type="SAM" id="MobiDB-lite"/>
    </source>
</evidence>
<dbReference type="AlphaFoldDB" id="A0A940YH00"/>
<protein>
    <submittedName>
        <fullName evidence="3">Uncharacterized protein</fullName>
    </submittedName>
</protein>
<accession>A0A940YH00</accession>
<dbReference type="EMBL" id="JAGQDE010000011">
    <property type="protein sequence ID" value="MBQ0959945.1"/>
    <property type="molecule type" value="Genomic_DNA"/>
</dbReference>
<evidence type="ECO:0000256" key="2">
    <source>
        <dbReference type="SAM" id="SignalP"/>
    </source>
</evidence>
<evidence type="ECO:0000313" key="4">
    <source>
        <dbReference type="Proteomes" id="UP000678374"/>
    </source>
</evidence>
<evidence type="ECO:0000313" key="3">
    <source>
        <dbReference type="EMBL" id="MBQ0959945.1"/>
    </source>
</evidence>
<comment type="caution">
    <text evidence="3">The sequence shown here is derived from an EMBL/GenBank/DDBJ whole genome shotgun (WGS) entry which is preliminary data.</text>
</comment>
<feature type="region of interest" description="Disordered" evidence="1">
    <location>
        <begin position="75"/>
        <end position="96"/>
    </location>
</feature>
<keyword evidence="2" id="KW-0732">Signal</keyword>
<sequence length="419" mass="45573">MTHTPHRLALAACVALSATAGAQQRAAATLQVFGPEHYARLAAADVWRSWNGGPSDAILRPGPKLMFFGELEGCPTGTEAPQGGPLRQTDDGGGWRRLAELTGLPPGRPDQRHHWEPAPLPRVCRGAATDAAPGEQALAQLNTDPDEGGLGLYTVTGPQTRFQAYGPGGQGRTGANAHIQGSFVHFRQAWNSEQAFRPWAGGPESELQLRSRQGVAQVQAGSARTPEGELQVKQQLGMTVINPRCLRENRPGQKRLCQIQYLFNTAVYRSGVSDWSRVAWFQQASVMTDPAQGAMPVVRGPVGEAGRVALDAASRLPLYRSEGAASQHQPFADRVFDLRVRFRDLLAAQRVIVGRQLKRAPENLRAEELEAQFGPDWNRPEAWVLLSLNMGQEAYNRAGRETAAIGGQLRLLEISSLPR</sequence>
<dbReference type="RefSeq" id="WP_210802625.1">
    <property type="nucleotide sequence ID" value="NZ_JAGQDE010000011.1"/>
</dbReference>
<reference evidence="3" key="1">
    <citation type="submission" date="2021-04" db="EMBL/GenBank/DDBJ databases">
        <title>The genome sequence of Ideonella sp. 4Y11.</title>
        <authorList>
            <person name="Liu Y."/>
        </authorList>
    </citation>
    <scope>NUCLEOTIDE SEQUENCE</scope>
    <source>
        <strain evidence="3">4Y11</strain>
    </source>
</reference>
<gene>
    <name evidence="3" type="ORF">KAK06_13410</name>
</gene>